<gene>
    <name evidence="1" type="ORF">GCM10007418_03300</name>
</gene>
<sequence>MAESEQLHSLEAGEHLFAGRLQTFEVEGFTLFGCQSAKAHGKQHNETSGAQKMWSFHLEWSRPGEKIVRLQV</sequence>
<evidence type="ECO:0000313" key="1">
    <source>
        <dbReference type="EMBL" id="GGC86856.1"/>
    </source>
</evidence>
<evidence type="ECO:0000313" key="2">
    <source>
        <dbReference type="Proteomes" id="UP000638188"/>
    </source>
</evidence>
<name>A0ABQ1NXZ7_9GAMM</name>
<keyword evidence="2" id="KW-1185">Reference proteome</keyword>
<dbReference type="EMBL" id="BMFF01000001">
    <property type="protein sequence ID" value="GGC86856.1"/>
    <property type="molecule type" value="Genomic_DNA"/>
</dbReference>
<organism evidence="1 2">
    <name type="scientific">Halopseudomonas salina</name>
    <dbReference type="NCBI Taxonomy" id="1323744"/>
    <lineage>
        <taxon>Bacteria</taxon>
        <taxon>Pseudomonadati</taxon>
        <taxon>Pseudomonadota</taxon>
        <taxon>Gammaproteobacteria</taxon>
        <taxon>Pseudomonadales</taxon>
        <taxon>Pseudomonadaceae</taxon>
        <taxon>Halopseudomonas</taxon>
    </lineage>
</organism>
<reference evidence="2" key="1">
    <citation type="journal article" date="2019" name="Int. J. Syst. Evol. Microbiol.">
        <title>The Global Catalogue of Microorganisms (GCM) 10K type strain sequencing project: providing services to taxonomists for standard genome sequencing and annotation.</title>
        <authorList>
            <consortium name="The Broad Institute Genomics Platform"/>
            <consortium name="The Broad Institute Genome Sequencing Center for Infectious Disease"/>
            <person name="Wu L."/>
            <person name="Ma J."/>
        </authorList>
    </citation>
    <scope>NUCLEOTIDE SEQUENCE [LARGE SCALE GENOMIC DNA]</scope>
    <source>
        <strain evidence="2">CGMCC 1.12482</strain>
    </source>
</reference>
<protein>
    <submittedName>
        <fullName evidence="1">Uncharacterized protein</fullName>
    </submittedName>
</protein>
<proteinExistence type="predicted"/>
<comment type="caution">
    <text evidence="1">The sequence shown here is derived from an EMBL/GenBank/DDBJ whole genome shotgun (WGS) entry which is preliminary data.</text>
</comment>
<accession>A0ABQ1NXZ7</accession>
<dbReference type="Proteomes" id="UP000638188">
    <property type="component" value="Unassembled WGS sequence"/>
</dbReference>